<evidence type="ECO:0000256" key="1">
    <source>
        <dbReference type="ARBA" id="ARBA00022962"/>
    </source>
</evidence>
<reference evidence="3 4" key="1">
    <citation type="submission" date="2024-01" db="EMBL/GenBank/DDBJ databases">
        <title>The genomes of 5 underutilized Papilionoideae crops provide insights into root nodulation and disease resistanc.</title>
        <authorList>
            <person name="Jiang F."/>
        </authorList>
    </citation>
    <scope>NUCLEOTIDE SEQUENCE [LARGE SCALE GENOMIC DNA]</scope>
    <source>
        <strain evidence="3">LVBAO_FW01</strain>
        <tissue evidence="3">Leaves</tissue>
    </source>
</reference>
<dbReference type="GO" id="GO:0000162">
    <property type="term" value="P:L-tryptophan biosynthetic process"/>
    <property type="evidence" value="ECO:0007669"/>
    <property type="project" value="TreeGrafter"/>
</dbReference>
<dbReference type="PANTHER" id="PTHR43418:SF4">
    <property type="entry name" value="MULTIFUNCTIONAL TRYPTOPHAN BIOSYNTHESIS PROTEIN"/>
    <property type="match status" value="1"/>
</dbReference>
<dbReference type="GO" id="GO:0004049">
    <property type="term" value="F:anthranilate synthase activity"/>
    <property type="evidence" value="ECO:0007669"/>
    <property type="project" value="TreeGrafter"/>
</dbReference>
<dbReference type="InterPro" id="IPR017926">
    <property type="entry name" value="GATASE"/>
</dbReference>
<dbReference type="Proteomes" id="UP001367508">
    <property type="component" value="Unassembled WGS sequence"/>
</dbReference>
<evidence type="ECO:0000259" key="2">
    <source>
        <dbReference type="Pfam" id="PF00117"/>
    </source>
</evidence>
<gene>
    <name evidence="3" type="ORF">VNO77_01467</name>
</gene>
<dbReference type="InterPro" id="IPR050472">
    <property type="entry name" value="Anth_synth/Amidotransfase"/>
</dbReference>
<name>A0AAN9MRY2_CANGL</name>
<dbReference type="AlphaFoldDB" id="A0AAN9MRY2"/>
<evidence type="ECO:0000313" key="3">
    <source>
        <dbReference type="EMBL" id="KAK7359506.1"/>
    </source>
</evidence>
<dbReference type="PANTHER" id="PTHR43418">
    <property type="entry name" value="MULTIFUNCTIONAL TRYPTOPHAN BIOSYNTHESIS PROTEIN-RELATED"/>
    <property type="match status" value="1"/>
</dbReference>
<evidence type="ECO:0000313" key="4">
    <source>
        <dbReference type="Proteomes" id="UP001367508"/>
    </source>
</evidence>
<organism evidence="3 4">
    <name type="scientific">Canavalia gladiata</name>
    <name type="common">Sword bean</name>
    <name type="synonym">Dolichos gladiatus</name>
    <dbReference type="NCBI Taxonomy" id="3824"/>
    <lineage>
        <taxon>Eukaryota</taxon>
        <taxon>Viridiplantae</taxon>
        <taxon>Streptophyta</taxon>
        <taxon>Embryophyta</taxon>
        <taxon>Tracheophyta</taxon>
        <taxon>Spermatophyta</taxon>
        <taxon>Magnoliopsida</taxon>
        <taxon>eudicotyledons</taxon>
        <taxon>Gunneridae</taxon>
        <taxon>Pentapetalae</taxon>
        <taxon>rosids</taxon>
        <taxon>fabids</taxon>
        <taxon>Fabales</taxon>
        <taxon>Fabaceae</taxon>
        <taxon>Papilionoideae</taxon>
        <taxon>50 kb inversion clade</taxon>
        <taxon>NPAAA clade</taxon>
        <taxon>indigoferoid/millettioid clade</taxon>
        <taxon>Phaseoleae</taxon>
        <taxon>Canavalia</taxon>
    </lineage>
</organism>
<dbReference type="Pfam" id="PF00117">
    <property type="entry name" value="GATase"/>
    <property type="match status" value="1"/>
</dbReference>
<proteinExistence type="predicted"/>
<dbReference type="SUPFAM" id="SSF52317">
    <property type="entry name" value="Class I glutamine amidotransferase-like"/>
    <property type="match status" value="1"/>
</dbReference>
<keyword evidence="4" id="KW-1185">Reference proteome</keyword>
<accession>A0AAN9MRY2</accession>
<comment type="caution">
    <text evidence="3">The sequence shown here is derived from an EMBL/GenBank/DDBJ whole genome shotgun (WGS) entry which is preliminary data.</text>
</comment>
<dbReference type="EMBL" id="JAYMYQ010000001">
    <property type="protein sequence ID" value="KAK7359506.1"/>
    <property type="molecule type" value="Genomic_DNA"/>
</dbReference>
<protein>
    <recommendedName>
        <fullName evidence="2">Glutamine amidotransferase domain-containing protein</fullName>
    </recommendedName>
</protein>
<keyword evidence="1" id="KW-0315">Glutamine amidotransferase</keyword>
<dbReference type="Gene3D" id="3.40.50.880">
    <property type="match status" value="1"/>
</dbReference>
<dbReference type="GO" id="GO:0005829">
    <property type="term" value="C:cytosol"/>
    <property type="evidence" value="ECO:0007669"/>
    <property type="project" value="TreeGrafter"/>
</dbReference>
<sequence>MTVKELKSTPQDSGISLQKVLELEPTIPLFGVCMGLQCIGEAFGVFSPFLAGRFHSLVIEKETFLDKELEENDDLNFLFQAIGHVWLFLEDLVLSWI</sequence>
<dbReference type="InterPro" id="IPR029062">
    <property type="entry name" value="Class_I_gatase-like"/>
</dbReference>
<feature type="domain" description="Glutamine amidotransferase" evidence="2">
    <location>
        <begin position="12"/>
        <end position="45"/>
    </location>
</feature>